<keyword evidence="4" id="KW-0285">Flavoprotein</keyword>
<feature type="binding site" evidence="3">
    <location>
        <begin position="68"/>
        <end position="69"/>
    </location>
    <ligand>
        <name>FAD</name>
        <dbReference type="ChEBI" id="CHEBI:57692"/>
    </ligand>
</feature>
<dbReference type="GO" id="GO:0008131">
    <property type="term" value="F:primary methylamine oxidase activity"/>
    <property type="evidence" value="ECO:0007669"/>
    <property type="project" value="UniProtKB-ARBA"/>
</dbReference>
<dbReference type="Proteomes" id="UP000663852">
    <property type="component" value="Unassembled WGS sequence"/>
</dbReference>
<dbReference type="Pfam" id="PF01593">
    <property type="entry name" value="Amino_oxidase"/>
    <property type="match status" value="1"/>
</dbReference>
<sequence>MLILKVLSFFMLICGYVLQQTHSHIRHSAELKSSHTTSTKVLIIGAGISGLEAARLLEQKGIETIVLEAQNRTGGRVYSRRSKHGSMLDMGARYIHGTRGSIPSGFLTNPLWDYTQQVNIPLCTTGDHNFLGLYPPSDKFTLADVQRWYDEYLTFVREETRFASSPNNSFAYNLDLFSQQKNFTSDQRDVLYDLTFFIIADREGAELEAIDAKSYLDITSINYGEEPVICDTGFMTITNHLTKGCKDIRLKQIVSKVNYTNTLIDVWTTDGQVYRADYVLVTVSLGVLKSNAIEFYPSLPQWKLNAINRVGFGYYEKIYLLWEQPWWNFTNFYFFRPASINSTGLRFWVSANKWNGIPSVMCTFSGKVISLFKWKENENTIVQEIQDSIQKMFPQIAIPTPTEIYMSNWNEDVYFRGSYSFISIDQKPDDPFRLSEPVENRLLFAGEATSSDNYGYSHGALLTARREVTRLLYVYNLLPKQNIIATSESTKTTSTNTFLLVTFLSFQLLIVELE</sequence>
<dbReference type="EMBL" id="CAJNOR010007739">
    <property type="protein sequence ID" value="CAF1622479.1"/>
    <property type="molecule type" value="Genomic_DNA"/>
</dbReference>
<dbReference type="InterPro" id="IPR050281">
    <property type="entry name" value="Flavin_monoamine_oxidase"/>
</dbReference>
<keyword evidence="2 4" id="KW-0560">Oxidoreductase</keyword>
<keyword evidence="4" id="KW-0274">FAD</keyword>
<dbReference type="OrthoDB" id="5046242at2759"/>
<evidence type="ECO:0000259" key="6">
    <source>
        <dbReference type="Pfam" id="PF01593"/>
    </source>
</evidence>
<evidence type="ECO:0000256" key="1">
    <source>
        <dbReference type="ARBA" id="ARBA00001974"/>
    </source>
</evidence>
<accession>A0A816CIT3</accession>
<evidence type="ECO:0000313" key="7">
    <source>
        <dbReference type="EMBL" id="CAF1317839.1"/>
    </source>
</evidence>
<dbReference type="EMBL" id="CAJNOJ010000231">
    <property type="protein sequence ID" value="CAF1317839.1"/>
    <property type="molecule type" value="Genomic_DNA"/>
</dbReference>
<dbReference type="InterPro" id="IPR002937">
    <property type="entry name" value="Amino_oxidase"/>
</dbReference>
<evidence type="ECO:0000313" key="8">
    <source>
        <dbReference type="EMBL" id="CAF1622479.1"/>
    </source>
</evidence>
<gene>
    <name evidence="7" type="ORF">EDS130_LOCUS31500</name>
    <name evidence="8" type="ORF">XAT740_LOCUS50432</name>
</gene>
<dbReference type="InterPro" id="IPR001613">
    <property type="entry name" value="Flavin_amine_oxidase"/>
</dbReference>
<comment type="caution">
    <text evidence="8">The sequence shown here is derived from an EMBL/GenBank/DDBJ whole genome shotgun (WGS) entry which is preliminary data.</text>
</comment>
<evidence type="ECO:0000256" key="3">
    <source>
        <dbReference type="PIRSR" id="PIRSR601613-1"/>
    </source>
</evidence>
<dbReference type="Gene3D" id="3.50.50.60">
    <property type="entry name" value="FAD/NAD(P)-binding domain"/>
    <property type="match status" value="1"/>
</dbReference>
<evidence type="ECO:0000313" key="9">
    <source>
        <dbReference type="Proteomes" id="UP000663828"/>
    </source>
</evidence>
<comment type="cofactor">
    <cofactor evidence="1 4">
        <name>FAD</name>
        <dbReference type="ChEBI" id="CHEBI:57692"/>
    </cofactor>
</comment>
<protein>
    <recommendedName>
        <fullName evidence="4">Amine oxidase</fullName>
        <ecNumber evidence="4">1.4.3.-</ecNumber>
    </recommendedName>
</protein>
<dbReference type="SUPFAM" id="SSF54373">
    <property type="entry name" value="FAD-linked reductases, C-terminal domain"/>
    <property type="match status" value="1"/>
</dbReference>
<dbReference type="SUPFAM" id="SSF51905">
    <property type="entry name" value="FAD/NAD(P)-binding domain"/>
    <property type="match status" value="1"/>
</dbReference>
<keyword evidence="9" id="KW-1185">Reference proteome</keyword>
<reference evidence="8" key="1">
    <citation type="submission" date="2021-02" db="EMBL/GenBank/DDBJ databases">
        <authorList>
            <person name="Nowell W R."/>
        </authorList>
    </citation>
    <scope>NUCLEOTIDE SEQUENCE</scope>
</reference>
<feature type="binding site" evidence="3">
    <location>
        <position position="49"/>
    </location>
    <ligand>
        <name>FAD</name>
        <dbReference type="ChEBI" id="CHEBI:57692"/>
    </ligand>
</feature>
<dbReference type="PANTHER" id="PTHR10742:SF410">
    <property type="entry name" value="LYSINE-SPECIFIC HISTONE DEMETHYLASE 2"/>
    <property type="match status" value="1"/>
</dbReference>
<dbReference type="PRINTS" id="PR00757">
    <property type="entry name" value="AMINEOXDASEF"/>
</dbReference>
<feature type="signal peptide" evidence="5">
    <location>
        <begin position="1"/>
        <end position="19"/>
    </location>
</feature>
<feature type="binding site" evidence="3">
    <location>
        <position position="254"/>
    </location>
    <ligand>
        <name>FAD</name>
        <dbReference type="ChEBI" id="CHEBI:57692"/>
    </ligand>
</feature>
<dbReference type="PANTHER" id="PTHR10742">
    <property type="entry name" value="FLAVIN MONOAMINE OXIDASE"/>
    <property type="match status" value="1"/>
</dbReference>
<dbReference type="Gene3D" id="3.90.660.10">
    <property type="match status" value="1"/>
</dbReference>
<evidence type="ECO:0000256" key="4">
    <source>
        <dbReference type="RuleBase" id="RU362067"/>
    </source>
</evidence>
<organism evidence="8 9">
    <name type="scientific">Adineta ricciae</name>
    <name type="common">Rotifer</name>
    <dbReference type="NCBI Taxonomy" id="249248"/>
    <lineage>
        <taxon>Eukaryota</taxon>
        <taxon>Metazoa</taxon>
        <taxon>Spiralia</taxon>
        <taxon>Gnathifera</taxon>
        <taxon>Rotifera</taxon>
        <taxon>Eurotatoria</taxon>
        <taxon>Bdelloidea</taxon>
        <taxon>Adinetida</taxon>
        <taxon>Adinetidae</taxon>
        <taxon>Adineta</taxon>
    </lineage>
</organism>
<feature type="chain" id="PRO_5035688701" description="Amine oxidase" evidence="5">
    <location>
        <begin position="20"/>
        <end position="514"/>
    </location>
</feature>
<dbReference type="Proteomes" id="UP000663828">
    <property type="component" value="Unassembled WGS sequence"/>
</dbReference>
<comment type="similarity">
    <text evidence="4">Belongs to the flavin monoamine oxidase family.</text>
</comment>
<proteinExistence type="inferred from homology"/>
<dbReference type="AlphaFoldDB" id="A0A816CIT3"/>
<keyword evidence="5" id="KW-0732">Signal</keyword>
<evidence type="ECO:0000256" key="2">
    <source>
        <dbReference type="ARBA" id="ARBA00023002"/>
    </source>
</evidence>
<dbReference type="EC" id="1.4.3.-" evidence="4"/>
<evidence type="ECO:0000256" key="5">
    <source>
        <dbReference type="SAM" id="SignalP"/>
    </source>
</evidence>
<name>A0A816CIT3_ADIRI</name>
<feature type="domain" description="Amine oxidase" evidence="6">
    <location>
        <begin position="48"/>
        <end position="472"/>
    </location>
</feature>
<dbReference type="InterPro" id="IPR036188">
    <property type="entry name" value="FAD/NAD-bd_sf"/>
</dbReference>